<dbReference type="GO" id="GO:0016491">
    <property type="term" value="F:oxidoreductase activity"/>
    <property type="evidence" value="ECO:0007669"/>
    <property type="project" value="UniProtKB-KW"/>
</dbReference>
<dbReference type="CDD" id="cd00207">
    <property type="entry name" value="fer2"/>
    <property type="match status" value="1"/>
</dbReference>
<gene>
    <name evidence="7" type="ORF">IQ17_05313</name>
</gene>
<dbReference type="RefSeq" id="WP_145639850.1">
    <property type="nucleotide sequence ID" value="NZ_CP088014.1"/>
</dbReference>
<dbReference type="SUPFAM" id="SSF47741">
    <property type="entry name" value="CO dehydrogenase ISP C-domain like"/>
    <property type="match status" value="1"/>
</dbReference>
<dbReference type="PANTHER" id="PTHR44379">
    <property type="entry name" value="OXIDOREDUCTASE WITH IRON-SULFUR SUBUNIT"/>
    <property type="match status" value="1"/>
</dbReference>
<name>A0A562KWD9_9BRAD</name>
<dbReference type="InterPro" id="IPR036010">
    <property type="entry name" value="2Fe-2S_ferredoxin-like_sf"/>
</dbReference>
<dbReference type="PROSITE" id="PS00197">
    <property type="entry name" value="2FE2S_FER_1"/>
    <property type="match status" value="1"/>
</dbReference>
<dbReference type="PANTHER" id="PTHR44379:SF8">
    <property type="entry name" value="XANTHINE DEHYDROGENASE IRON-SULFUR-BINDING SUBUNIT XDHC-RELATED"/>
    <property type="match status" value="1"/>
</dbReference>
<evidence type="ECO:0000256" key="3">
    <source>
        <dbReference type="ARBA" id="ARBA00023002"/>
    </source>
</evidence>
<accession>A0A562KWD9</accession>
<dbReference type="InterPro" id="IPR001041">
    <property type="entry name" value="2Fe-2S_ferredoxin-type"/>
</dbReference>
<dbReference type="Pfam" id="PF01799">
    <property type="entry name" value="Fer2_2"/>
    <property type="match status" value="1"/>
</dbReference>
<dbReference type="Proteomes" id="UP000317176">
    <property type="component" value="Unassembled WGS sequence"/>
</dbReference>
<dbReference type="Gene3D" id="3.30.530.20">
    <property type="match status" value="1"/>
</dbReference>
<dbReference type="SUPFAM" id="SSF55961">
    <property type="entry name" value="Bet v1-like"/>
    <property type="match status" value="1"/>
</dbReference>
<evidence type="ECO:0000256" key="4">
    <source>
        <dbReference type="ARBA" id="ARBA00023004"/>
    </source>
</evidence>
<dbReference type="InterPro" id="IPR023393">
    <property type="entry name" value="START-like_dom_sf"/>
</dbReference>
<evidence type="ECO:0000256" key="5">
    <source>
        <dbReference type="ARBA" id="ARBA00023014"/>
    </source>
</evidence>
<dbReference type="Pfam" id="PF06240">
    <property type="entry name" value="COXG"/>
    <property type="match status" value="1"/>
</dbReference>
<dbReference type="Gene3D" id="3.10.20.30">
    <property type="match status" value="1"/>
</dbReference>
<dbReference type="GO" id="GO:0051537">
    <property type="term" value="F:2 iron, 2 sulfur cluster binding"/>
    <property type="evidence" value="ECO:0007669"/>
    <property type="project" value="UniProtKB-KW"/>
</dbReference>
<sequence>MNTIALQVNRRAVAASAEPRTSLADFVRDKLDLTGTHLGCEHGVCGACTVLLDGVPARSCITYAAACEGADVTTIEGLEEDEVTAELRAAFTREHALQCGYCTPGMLISARDLVLRLPDADERQVRVGLSGNLCRCTGYVGIVRAVQSVIEARRMRNVAPLADGGRSILGPAGSGRAGSGPSEPLQLGRTALDRQFASAAHLSIPDFTPSAVLDQSFSLAHPPAEVFAVFDDIAGIAACLPGVSLKGAPTPERVEGEIRVKLGPIAAAFEGAARVERDPATLSGRIIGIGADRRSRSATQGEIRYRLLPLEGGVATAVELSIGYTLTGMLAQVGRPGLVRDLAKRLVAEFAANLDRHMSGAPSGRTAPAELSFWSVASDVLQARFARMVSRVTGKSGRSDRRPPGAAE</sequence>
<dbReference type="EMBL" id="VLKL01000017">
    <property type="protein sequence ID" value="TWH99595.1"/>
    <property type="molecule type" value="Genomic_DNA"/>
</dbReference>
<keyword evidence="4" id="KW-0408">Iron</keyword>
<keyword evidence="1" id="KW-0001">2Fe-2S</keyword>
<comment type="caution">
    <text evidence="7">The sequence shown here is derived from an EMBL/GenBank/DDBJ whole genome shotgun (WGS) entry which is preliminary data.</text>
</comment>
<dbReference type="InterPro" id="IPR036884">
    <property type="entry name" value="2Fe-2S-bd_dom_sf"/>
</dbReference>
<dbReference type="PROSITE" id="PS51085">
    <property type="entry name" value="2FE2S_FER_2"/>
    <property type="match status" value="1"/>
</dbReference>
<dbReference type="OrthoDB" id="8417304at2"/>
<dbReference type="InterPro" id="IPR006058">
    <property type="entry name" value="2Fe2S_fd_BS"/>
</dbReference>
<protein>
    <submittedName>
        <fullName evidence="7">Carbon-monoxide dehydrogenase small subunit</fullName>
    </submittedName>
</protein>
<dbReference type="AlphaFoldDB" id="A0A562KWD9"/>
<keyword evidence="2" id="KW-0479">Metal-binding</keyword>
<dbReference type="FunFam" id="3.10.20.30:FF:000020">
    <property type="entry name" value="Xanthine dehydrogenase iron-sulfur subunit"/>
    <property type="match status" value="1"/>
</dbReference>
<dbReference type="Gene3D" id="1.10.150.120">
    <property type="entry name" value="[2Fe-2S]-binding domain"/>
    <property type="match status" value="1"/>
</dbReference>
<dbReference type="GO" id="GO:0046872">
    <property type="term" value="F:metal ion binding"/>
    <property type="evidence" value="ECO:0007669"/>
    <property type="project" value="UniProtKB-KW"/>
</dbReference>
<keyword evidence="3" id="KW-0560">Oxidoreductase</keyword>
<reference evidence="7 8" key="1">
    <citation type="journal article" date="2015" name="Stand. Genomic Sci.">
        <title>Genomic Encyclopedia of Bacterial and Archaeal Type Strains, Phase III: the genomes of soil and plant-associated and newly described type strains.</title>
        <authorList>
            <person name="Whitman W.B."/>
            <person name="Woyke T."/>
            <person name="Klenk H.P."/>
            <person name="Zhou Y."/>
            <person name="Lilburn T.G."/>
            <person name="Beck B.J."/>
            <person name="De Vos P."/>
            <person name="Vandamme P."/>
            <person name="Eisen J.A."/>
            <person name="Garrity G."/>
            <person name="Hugenholtz P."/>
            <person name="Kyrpides N.C."/>
        </authorList>
    </citation>
    <scope>NUCLEOTIDE SEQUENCE [LARGE SCALE GENOMIC DNA]</scope>
    <source>
        <strain evidence="7 8">CGMCC 1.10947</strain>
    </source>
</reference>
<keyword evidence="8" id="KW-1185">Reference proteome</keyword>
<dbReference type="InterPro" id="IPR051452">
    <property type="entry name" value="Diverse_Oxidoreductases"/>
</dbReference>
<dbReference type="SUPFAM" id="SSF54292">
    <property type="entry name" value="2Fe-2S ferredoxin-like"/>
    <property type="match status" value="1"/>
</dbReference>
<evidence type="ECO:0000313" key="7">
    <source>
        <dbReference type="EMBL" id="TWH99595.1"/>
    </source>
</evidence>
<dbReference type="Pfam" id="PF00111">
    <property type="entry name" value="Fer2"/>
    <property type="match status" value="1"/>
</dbReference>
<dbReference type="InterPro" id="IPR010419">
    <property type="entry name" value="CO_DH_gsu"/>
</dbReference>
<feature type="domain" description="2Fe-2S ferredoxin-type" evidence="6">
    <location>
        <begin position="2"/>
        <end position="78"/>
    </location>
</feature>
<dbReference type="InterPro" id="IPR002888">
    <property type="entry name" value="2Fe-2S-bd"/>
</dbReference>
<evidence type="ECO:0000259" key="6">
    <source>
        <dbReference type="PROSITE" id="PS51085"/>
    </source>
</evidence>
<organism evidence="7 8">
    <name type="scientific">Bradyrhizobium daqingense</name>
    <dbReference type="NCBI Taxonomy" id="993502"/>
    <lineage>
        <taxon>Bacteria</taxon>
        <taxon>Pseudomonadati</taxon>
        <taxon>Pseudomonadota</taxon>
        <taxon>Alphaproteobacteria</taxon>
        <taxon>Hyphomicrobiales</taxon>
        <taxon>Nitrobacteraceae</taxon>
        <taxon>Bradyrhizobium</taxon>
    </lineage>
</organism>
<evidence type="ECO:0000256" key="1">
    <source>
        <dbReference type="ARBA" id="ARBA00022714"/>
    </source>
</evidence>
<proteinExistence type="predicted"/>
<evidence type="ECO:0000313" key="8">
    <source>
        <dbReference type="Proteomes" id="UP000317176"/>
    </source>
</evidence>
<dbReference type="CDD" id="cd07823">
    <property type="entry name" value="SRPBCC_5"/>
    <property type="match status" value="1"/>
</dbReference>
<keyword evidence="5" id="KW-0411">Iron-sulfur</keyword>
<evidence type="ECO:0000256" key="2">
    <source>
        <dbReference type="ARBA" id="ARBA00022723"/>
    </source>
</evidence>
<dbReference type="InterPro" id="IPR012675">
    <property type="entry name" value="Beta-grasp_dom_sf"/>
</dbReference>